<dbReference type="Pfam" id="PF03695">
    <property type="entry name" value="UPF0149"/>
    <property type="match status" value="1"/>
</dbReference>
<gene>
    <name evidence="1" type="ORF">AKJ09_02497</name>
</gene>
<protein>
    <recommendedName>
        <fullName evidence="3">Protein export cytoplasm protein SecA ATPase RNA helicase</fullName>
    </recommendedName>
</protein>
<dbReference type="PANTHER" id="PTHR33747">
    <property type="entry name" value="UPF0225 PROTEIN SCO1677"/>
    <property type="match status" value="1"/>
</dbReference>
<name>A0A0K1PQN1_9BACT</name>
<sequence>MRWRSAMDPQQMLSAPVDDGKIDDFLDELGMDRTWAEGYLTGLLSGPELIPVNVWINEFVDDETFANIDTANEGLQTLMALYNDVNTRLRESIDSLVPDEDAVEACEDFCSGYVAGANLHASWKRDEAAYMLVFVFAIIADEVGEDLLRDAKGDVIEDPEAWRAKHRANLLEYVTDLRDYWKERRVPTRRTEAKVGRNDPCPCGSGKKFKKCCGQ</sequence>
<dbReference type="EMBL" id="CP012333">
    <property type="protein sequence ID" value="AKU95833.1"/>
    <property type="molecule type" value="Genomic_DNA"/>
</dbReference>
<dbReference type="Proteomes" id="UP000064967">
    <property type="component" value="Chromosome"/>
</dbReference>
<proteinExistence type="predicted"/>
<dbReference type="SUPFAM" id="SSF101327">
    <property type="entry name" value="YgfB-like"/>
    <property type="match status" value="1"/>
</dbReference>
<dbReference type="PANTHER" id="PTHR33747:SF1">
    <property type="entry name" value="ADENYLATE CYCLASE-ASSOCIATED CAP C-TERMINAL DOMAIN-CONTAINING PROTEIN"/>
    <property type="match status" value="1"/>
</dbReference>
<dbReference type="SUPFAM" id="SSF103642">
    <property type="entry name" value="Sec-C motif"/>
    <property type="match status" value="1"/>
</dbReference>
<dbReference type="NCBIfam" id="TIGR02292">
    <property type="entry name" value="ygfB_yecA"/>
    <property type="match status" value="1"/>
</dbReference>
<accession>A0A0K1PQN1</accession>
<dbReference type="KEGG" id="llu:AKJ09_02497"/>
<dbReference type="Pfam" id="PF02810">
    <property type="entry name" value="SEC-C"/>
    <property type="match status" value="1"/>
</dbReference>
<dbReference type="STRING" id="1391654.AKJ09_02497"/>
<evidence type="ECO:0008006" key="3">
    <source>
        <dbReference type="Google" id="ProtNLM"/>
    </source>
</evidence>
<dbReference type="InterPro" id="IPR004027">
    <property type="entry name" value="SEC_C_motif"/>
</dbReference>
<reference evidence="1 2" key="1">
    <citation type="submission" date="2015-08" db="EMBL/GenBank/DDBJ databases">
        <authorList>
            <person name="Babu N.S."/>
            <person name="Beckwith C.J."/>
            <person name="Beseler K.G."/>
            <person name="Brison A."/>
            <person name="Carone J.V."/>
            <person name="Caskin T.P."/>
            <person name="Diamond M."/>
            <person name="Durham M.E."/>
            <person name="Foxe J.M."/>
            <person name="Go M."/>
            <person name="Henderson B.A."/>
            <person name="Jones I.B."/>
            <person name="McGettigan J.A."/>
            <person name="Micheletti S.J."/>
            <person name="Nasrallah M.E."/>
            <person name="Ortiz D."/>
            <person name="Piller C.R."/>
            <person name="Privatt S.R."/>
            <person name="Schneider S.L."/>
            <person name="Sharp S."/>
            <person name="Smith T.C."/>
            <person name="Stanton J.D."/>
            <person name="Ullery H.E."/>
            <person name="Wilson R.J."/>
            <person name="Serrano M.G."/>
            <person name="Buck G."/>
            <person name="Lee V."/>
            <person name="Wang Y."/>
            <person name="Carvalho R."/>
            <person name="Voegtly L."/>
            <person name="Shi R."/>
            <person name="Duckworth R."/>
            <person name="Johnson A."/>
            <person name="Loviza R."/>
            <person name="Walstead R."/>
            <person name="Shah Z."/>
            <person name="Kiflezghi M."/>
            <person name="Wade K."/>
            <person name="Ball S.L."/>
            <person name="Bradley K.W."/>
            <person name="Asai D.J."/>
            <person name="Bowman C.A."/>
            <person name="Russell D.A."/>
            <person name="Pope W.H."/>
            <person name="Jacobs-Sera D."/>
            <person name="Hendrix R.W."/>
            <person name="Hatfull G.F."/>
        </authorList>
    </citation>
    <scope>NUCLEOTIDE SEQUENCE [LARGE SCALE GENOMIC DNA]</scope>
    <source>
        <strain evidence="1 2">DSM 27648</strain>
    </source>
</reference>
<evidence type="ECO:0000313" key="1">
    <source>
        <dbReference type="EMBL" id="AKU95833.1"/>
    </source>
</evidence>
<dbReference type="RefSeq" id="WP_146647214.1">
    <property type="nucleotide sequence ID" value="NZ_CP012333.1"/>
</dbReference>
<dbReference type="OrthoDB" id="570299at2"/>
<keyword evidence="2" id="KW-1185">Reference proteome</keyword>
<organism evidence="1 2">
    <name type="scientific">Labilithrix luteola</name>
    <dbReference type="NCBI Taxonomy" id="1391654"/>
    <lineage>
        <taxon>Bacteria</taxon>
        <taxon>Pseudomonadati</taxon>
        <taxon>Myxococcota</taxon>
        <taxon>Polyangia</taxon>
        <taxon>Polyangiales</taxon>
        <taxon>Labilitrichaceae</taxon>
        <taxon>Labilithrix</taxon>
    </lineage>
</organism>
<evidence type="ECO:0000313" key="2">
    <source>
        <dbReference type="Proteomes" id="UP000064967"/>
    </source>
</evidence>
<dbReference type="Gene3D" id="3.10.450.50">
    <property type="match status" value="1"/>
</dbReference>
<dbReference type="AlphaFoldDB" id="A0A0K1PQN1"/>
<dbReference type="InterPro" id="IPR011978">
    <property type="entry name" value="YgfB-like"/>
</dbReference>
<dbReference type="InterPro" id="IPR036255">
    <property type="entry name" value="YgfB-like_sf"/>
</dbReference>